<dbReference type="Gene3D" id="3.40.50.360">
    <property type="match status" value="1"/>
</dbReference>
<proteinExistence type="inferred from homology"/>
<comment type="similarity">
    <text evidence="1">Belongs to the WrbA family.</text>
</comment>
<organism evidence="3 4">
    <name type="scientific">Dimargaris verticillata</name>
    <dbReference type="NCBI Taxonomy" id="2761393"/>
    <lineage>
        <taxon>Eukaryota</taxon>
        <taxon>Fungi</taxon>
        <taxon>Fungi incertae sedis</taxon>
        <taxon>Zoopagomycota</taxon>
        <taxon>Kickxellomycotina</taxon>
        <taxon>Dimargaritomycetes</taxon>
        <taxon>Dimargaritales</taxon>
        <taxon>Dimargaritaceae</taxon>
        <taxon>Dimargaris</taxon>
    </lineage>
</organism>
<dbReference type="InterPro" id="IPR008254">
    <property type="entry name" value="Flavodoxin/NO_synth"/>
</dbReference>
<dbReference type="InterPro" id="IPR029039">
    <property type="entry name" value="Flavoprotein-like_sf"/>
</dbReference>
<accession>A0A9W8AYQ5</accession>
<dbReference type="FunFam" id="3.40.50.360:FF:000001">
    <property type="entry name" value="NAD(P)H dehydrogenase (Quinone) FQR1-like"/>
    <property type="match status" value="1"/>
</dbReference>
<sequence length="244" mass="26148">MPCFPCLLKRRQPLAKPSPPSSPPTATTTMTDSYKRKAVIYIIFYSMYTHVYQLAKELAKAVNETGLAEAKLFQVPETLADNVLELMHAPSKPEDVPMITANQLADADGFLLGAPTRFGVVASQMRSFWETTGALWAQGKLRGKLAGTFFSTGSQNGGQETTALTLLPTLAHHGIVYVPTGFTTAHLSQAEEVVGGSAYGAGTHAPPGKDGLTKKEKEIAAEQGKLFAKTVAAQVWGNQLLAQK</sequence>
<evidence type="ECO:0000259" key="2">
    <source>
        <dbReference type="PROSITE" id="PS50902"/>
    </source>
</evidence>
<name>A0A9W8AYQ5_9FUNG</name>
<evidence type="ECO:0000313" key="3">
    <source>
        <dbReference type="EMBL" id="KAJ1973179.1"/>
    </source>
</evidence>
<dbReference type="NCBIfam" id="TIGR01755">
    <property type="entry name" value="flav_wrbA"/>
    <property type="match status" value="1"/>
</dbReference>
<dbReference type="PANTHER" id="PTHR30546">
    <property type="entry name" value="FLAVODOXIN-RELATED PROTEIN WRBA-RELATED"/>
    <property type="match status" value="1"/>
</dbReference>
<comment type="caution">
    <text evidence="3">The sequence shown here is derived from an EMBL/GenBank/DDBJ whole genome shotgun (WGS) entry which is preliminary data.</text>
</comment>
<protein>
    <recommendedName>
        <fullName evidence="2">Flavodoxin-like domain-containing protein</fullName>
    </recommendedName>
</protein>
<dbReference type="PROSITE" id="PS50902">
    <property type="entry name" value="FLAVODOXIN_LIKE"/>
    <property type="match status" value="1"/>
</dbReference>
<keyword evidence="4" id="KW-1185">Reference proteome</keyword>
<dbReference type="AlphaFoldDB" id="A0A9W8AYQ5"/>
<dbReference type="EMBL" id="JANBQB010000875">
    <property type="protein sequence ID" value="KAJ1973179.1"/>
    <property type="molecule type" value="Genomic_DNA"/>
</dbReference>
<dbReference type="InterPro" id="IPR005025">
    <property type="entry name" value="FMN_Rdtase-like_dom"/>
</dbReference>
<dbReference type="GO" id="GO:0010181">
    <property type="term" value="F:FMN binding"/>
    <property type="evidence" value="ECO:0007669"/>
    <property type="project" value="InterPro"/>
</dbReference>
<dbReference type="GO" id="GO:0016020">
    <property type="term" value="C:membrane"/>
    <property type="evidence" value="ECO:0007669"/>
    <property type="project" value="TreeGrafter"/>
</dbReference>
<gene>
    <name evidence="3" type="ORF">H4R34_005166</name>
</gene>
<reference evidence="3" key="1">
    <citation type="submission" date="2022-07" db="EMBL/GenBank/DDBJ databases">
        <title>Phylogenomic reconstructions and comparative analyses of Kickxellomycotina fungi.</title>
        <authorList>
            <person name="Reynolds N.K."/>
            <person name="Stajich J.E."/>
            <person name="Barry K."/>
            <person name="Grigoriev I.V."/>
            <person name="Crous P."/>
            <person name="Smith M.E."/>
        </authorList>
    </citation>
    <scope>NUCLEOTIDE SEQUENCE</scope>
    <source>
        <strain evidence="3">RSA 567</strain>
    </source>
</reference>
<dbReference type="InterPro" id="IPR010089">
    <property type="entry name" value="Flavoprotein_WrbA-like"/>
</dbReference>
<dbReference type="PANTHER" id="PTHR30546:SF23">
    <property type="entry name" value="FLAVOPROTEIN-LIKE PROTEIN YCP4-RELATED"/>
    <property type="match status" value="1"/>
</dbReference>
<evidence type="ECO:0000256" key="1">
    <source>
        <dbReference type="ARBA" id="ARBA00006961"/>
    </source>
</evidence>
<dbReference type="SUPFAM" id="SSF52218">
    <property type="entry name" value="Flavoproteins"/>
    <property type="match status" value="1"/>
</dbReference>
<dbReference type="NCBIfam" id="NF002999">
    <property type="entry name" value="PRK03767.1"/>
    <property type="match status" value="1"/>
</dbReference>
<feature type="domain" description="Flavodoxin-like" evidence="2">
    <location>
        <begin position="40"/>
        <end position="241"/>
    </location>
</feature>
<dbReference type="GO" id="GO:0003955">
    <property type="term" value="F:NAD(P)H dehydrogenase (quinone) activity"/>
    <property type="evidence" value="ECO:0007669"/>
    <property type="project" value="InterPro"/>
</dbReference>
<evidence type="ECO:0000313" key="4">
    <source>
        <dbReference type="Proteomes" id="UP001151582"/>
    </source>
</evidence>
<dbReference type="Proteomes" id="UP001151582">
    <property type="component" value="Unassembled WGS sequence"/>
</dbReference>
<dbReference type="OrthoDB" id="504689at2759"/>
<dbReference type="Pfam" id="PF03358">
    <property type="entry name" value="FMN_red"/>
    <property type="match status" value="1"/>
</dbReference>